<evidence type="ECO:0000256" key="1">
    <source>
        <dbReference type="SAM" id="MobiDB-lite"/>
    </source>
</evidence>
<feature type="compositionally biased region" description="Low complexity" evidence="1">
    <location>
        <begin position="331"/>
        <end position="352"/>
    </location>
</feature>
<dbReference type="EMBL" id="LSRX01000159">
    <property type="protein sequence ID" value="OLQ06447.1"/>
    <property type="molecule type" value="Genomic_DNA"/>
</dbReference>
<keyword evidence="3" id="KW-1185">Reference proteome</keyword>
<dbReference type="AlphaFoldDB" id="A0A1Q9EGD8"/>
<evidence type="ECO:0000313" key="3">
    <source>
        <dbReference type="Proteomes" id="UP000186817"/>
    </source>
</evidence>
<proteinExistence type="predicted"/>
<protein>
    <submittedName>
        <fullName evidence="2">Uncharacterized protein</fullName>
    </submittedName>
</protein>
<dbReference type="Proteomes" id="UP000186817">
    <property type="component" value="Unassembled WGS sequence"/>
</dbReference>
<feature type="region of interest" description="Disordered" evidence="1">
    <location>
        <begin position="275"/>
        <end position="367"/>
    </location>
</feature>
<gene>
    <name evidence="2" type="ORF">AK812_SmicGene10261</name>
</gene>
<name>A0A1Q9EGD8_SYMMI</name>
<evidence type="ECO:0000313" key="2">
    <source>
        <dbReference type="EMBL" id="OLQ06447.1"/>
    </source>
</evidence>
<organism evidence="2 3">
    <name type="scientific">Symbiodinium microadriaticum</name>
    <name type="common">Dinoflagellate</name>
    <name type="synonym">Zooxanthella microadriatica</name>
    <dbReference type="NCBI Taxonomy" id="2951"/>
    <lineage>
        <taxon>Eukaryota</taxon>
        <taxon>Sar</taxon>
        <taxon>Alveolata</taxon>
        <taxon>Dinophyceae</taxon>
        <taxon>Suessiales</taxon>
        <taxon>Symbiodiniaceae</taxon>
        <taxon>Symbiodinium</taxon>
    </lineage>
</organism>
<sequence>MSLWRRCFCNLLAPENPPAVFLTMCTCNELIYVAQTMLRGQQREQFMVYANRLAQAITANTIVTLPEPVLQYVAEHSRAERLARDFLQEGQAPLWSAVLEVVRDLGYAADTRNISTGYIFRLGLYNKGGLVGLTSETKKHPCACRLINSLVIATLGTHQWTSLSVNMNCGTEVHKDQGNATETTLPSLHIGLSHHLDGHLWVESPSGSVYMEHFKDGFLRGNIYPTSAVANLFHGQQCYHATMPWSGGDRVVLLAYVARQHASAMAQYGNELEPSPVMASTAPTSADHAATVAAPAPATESTRTKVNYWTDRRALAANQDMRGSGSGAGTSSGAASSATAPPPAATGGSAHATHSRRRRKHRLRSRLQQQGEDGLFACSTPGCTRRYKFGQHRHCCGWCSVGAHTERCEHAWMKIQLRNLRAEVSTCTTEGCRRAAGRNHLHCCTLCVWHKGSQHTSHCQERQTLVWVRDGTLDPEAARANAVHQAAGVDGVAGGAEAESGISEANAVLEMSDEDSGGRTTLPGRGQVLTRASSSTECPFIIEVSSEEDGVESDLELIPASGGATATVTGSILGPSSVLDRANSGSFSLNTMD</sequence>
<accession>A0A1Q9EGD8</accession>
<reference evidence="2 3" key="1">
    <citation type="submission" date="2016-02" db="EMBL/GenBank/DDBJ databases">
        <title>Genome analysis of coral dinoflagellate symbionts highlights evolutionary adaptations to a symbiotic lifestyle.</title>
        <authorList>
            <person name="Aranda M."/>
            <person name="Li Y."/>
            <person name="Liew Y.J."/>
            <person name="Baumgarten S."/>
            <person name="Simakov O."/>
            <person name="Wilson M."/>
            <person name="Piel J."/>
            <person name="Ashoor H."/>
            <person name="Bougouffa S."/>
            <person name="Bajic V.B."/>
            <person name="Ryu T."/>
            <person name="Ravasi T."/>
            <person name="Bayer T."/>
            <person name="Micklem G."/>
            <person name="Kim H."/>
            <person name="Bhak J."/>
            <person name="Lajeunesse T.C."/>
            <person name="Voolstra C.R."/>
        </authorList>
    </citation>
    <scope>NUCLEOTIDE SEQUENCE [LARGE SCALE GENOMIC DNA]</scope>
    <source>
        <strain evidence="2 3">CCMP2467</strain>
    </source>
</reference>
<feature type="compositionally biased region" description="Basic residues" evidence="1">
    <location>
        <begin position="353"/>
        <end position="365"/>
    </location>
</feature>
<feature type="compositionally biased region" description="Low complexity" evidence="1">
    <location>
        <begin position="282"/>
        <end position="299"/>
    </location>
</feature>
<dbReference type="OrthoDB" id="451002at2759"/>
<comment type="caution">
    <text evidence="2">The sequence shown here is derived from an EMBL/GenBank/DDBJ whole genome shotgun (WGS) entry which is preliminary data.</text>
</comment>